<evidence type="ECO:0000313" key="2">
    <source>
        <dbReference type="EMBL" id="MDJ1498002.1"/>
    </source>
</evidence>
<organism evidence="2 3">
    <name type="scientific">Xanthocytophaga flava</name>
    <dbReference type="NCBI Taxonomy" id="3048013"/>
    <lineage>
        <taxon>Bacteria</taxon>
        <taxon>Pseudomonadati</taxon>
        <taxon>Bacteroidota</taxon>
        <taxon>Cytophagia</taxon>
        <taxon>Cytophagales</taxon>
        <taxon>Rhodocytophagaceae</taxon>
        <taxon>Xanthocytophaga</taxon>
    </lineage>
</organism>
<feature type="signal peptide" evidence="1">
    <location>
        <begin position="1"/>
        <end position="21"/>
    </location>
</feature>
<dbReference type="EMBL" id="JASJOT010000038">
    <property type="protein sequence ID" value="MDJ1498002.1"/>
    <property type="molecule type" value="Genomic_DNA"/>
</dbReference>
<dbReference type="RefSeq" id="WP_314004032.1">
    <property type="nucleotide sequence ID" value="NZ_JASJOT010000038.1"/>
</dbReference>
<reference evidence="2 3" key="1">
    <citation type="submission" date="2023-05" db="EMBL/GenBank/DDBJ databases">
        <authorList>
            <person name="Zhang X."/>
        </authorList>
    </citation>
    <scope>NUCLEOTIDE SEQUENCE [LARGE SCALE GENOMIC DNA]</scope>
    <source>
        <strain evidence="2 3">DM2B3-1</strain>
    </source>
</reference>
<sequence length="500" mass="55754">MFRIRILQTLCFLFICTSLYAQGSLQINLKKQKLDLGETTLRGIPFYISRVVDARPLKTHIGTVHRGFDDNKTSAFLEGGMESQLQDFFNRSLPVTQGYTAVILKVNQLSIAEMGNTKDMSLASQIGTAAIVMDFIVKHEDSLYVVFQGSALVKRYGIDVTTAHDNTIAKALSECIVKFAKSSWKEIADPVHAITEEQLLAPVAMDKNLLDLPVLQGGTIWQGIYYSLDDFRNNSPDNKQAFGVDRKPRKGDEWVGVDQVTPYLVTAEDKHKTPKKAWGFSDGSQAYIYYDKDYFPIRQEGSGFFFDAYASERRRYTYYGVPVGTPMPVGGAVVVSAVVGIGIPAPRKKQTYQFDIMTGQISEWDANSYEARSAIQSTSGGVAKVMIYYKKGKGSDDKPVTVQLRNASDAVPLTLSADSYEEISWEDLLSELNVCVEGQQNPCYSFLPDVTKINYLEYMPSAIGTSESLIRSVKEQEAVFYLKKIKAAQEKAQKRQAADK</sequence>
<gene>
    <name evidence="2" type="ORF">QNI19_33985</name>
</gene>
<evidence type="ECO:0000313" key="3">
    <source>
        <dbReference type="Proteomes" id="UP001228581"/>
    </source>
</evidence>
<feature type="chain" id="PRO_5046076629" evidence="1">
    <location>
        <begin position="22"/>
        <end position="500"/>
    </location>
</feature>
<keyword evidence="3" id="KW-1185">Reference proteome</keyword>
<evidence type="ECO:0000256" key="1">
    <source>
        <dbReference type="SAM" id="SignalP"/>
    </source>
</evidence>
<accession>A0ABT7CW79</accession>
<comment type="caution">
    <text evidence="2">The sequence shown here is derived from an EMBL/GenBank/DDBJ whole genome shotgun (WGS) entry which is preliminary data.</text>
</comment>
<keyword evidence="1" id="KW-0732">Signal</keyword>
<proteinExistence type="predicted"/>
<dbReference type="Proteomes" id="UP001228581">
    <property type="component" value="Unassembled WGS sequence"/>
</dbReference>
<name>A0ABT7CW79_9BACT</name>
<protein>
    <submittedName>
        <fullName evidence="2">Uncharacterized protein</fullName>
    </submittedName>
</protein>